<accession>A0A2P6NGR5</accession>
<dbReference type="EMBL" id="MDYQ01000089">
    <property type="protein sequence ID" value="PRP83122.1"/>
    <property type="molecule type" value="Genomic_DNA"/>
</dbReference>
<evidence type="ECO:0000259" key="1">
    <source>
        <dbReference type="Pfam" id="PF04248"/>
    </source>
</evidence>
<dbReference type="Proteomes" id="UP000241769">
    <property type="component" value="Unassembled WGS sequence"/>
</dbReference>
<proteinExistence type="predicted"/>
<dbReference type="OrthoDB" id="18996at2759"/>
<dbReference type="Pfam" id="PF04248">
    <property type="entry name" value="NTP_transf_9"/>
    <property type="match status" value="1"/>
</dbReference>
<reference evidence="2 3" key="1">
    <citation type="journal article" date="2018" name="Genome Biol. Evol.">
        <title>Multiple Roots of Fruiting Body Formation in Amoebozoa.</title>
        <authorList>
            <person name="Hillmann F."/>
            <person name="Forbes G."/>
            <person name="Novohradska S."/>
            <person name="Ferling I."/>
            <person name="Riege K."/>
            <person name="Groth M."/>
            <person name="Westermann M."/>
            <person name="Marz M."/>
            <person name="Spaller T."/>
            <person name="Winckler T."/>
            <person name="Schaap P."/>
            <person name="Glockner G."/>
        </authorList>
    </citation>
    <scope>NUCLEOTIDE SEQUENCE [LARGE SCALE GENOMIC DNA]</scope>
    <source>
        <strain evidence="2 3">Jena</strain>
    </source>
</reference>
<organism evidence="2 3">
    <name type="scientific">Planoprotostelium fungivorum</name>
    <dbReference type="NCBI Taxonomy" id="1890364"/>
    <lineage>
        <taxon>Eukaryota</taxon>
        <taxon>Amoebozoa</taxon>
        <taxon>Evosea</taxon>
        <taxon>Variosea</taxon>
        <taxon>Cavosteliida</taxon>
        <taxon>Cavosteliaceae</taxon>
        <taxon>Planoprotostelium</taxon>
    </lineage>
</organism>
<dbReference type="Gene3D" id="2.170.150.40">
    <property type="entry name" value="Domain of unknown function (DUF427)"/>
    <property type="match status" value="1"/>
</dbReference>
<sequence>MATFDAVSEDGTSIQVVEFHLKDFSLVDKMITGRTFAPNRMTIVEDITEAVHKQVQHSAAVKLCCHHASTHTQRHNRQFATKMSNHPVESVWDYPRPPACLPVKHNVKVVYNGQTIADSNDAHRVLETSHPPTYYIPLKDIRREYLQLSSGPSTFCEWKGRAGYYNVKVGDKETKNAAWFYSDPTPGFAAIKDAVCFYPSKMEACYVDGEKVASQQSDFYGGWITSWIDGGQKGFKGPRGTEWW</sequence>
<protein>
    <recommendedName>
        <fullName evidence="1">DUF427 domain-containing protein</fullName>
    </recommendedName>
</protein>
<dbReference type="InParanoid" id="A0A2P6NGR5"/>
<dbReference type="PANTHER" id="PTHR43058">
    <property type="entry name" value="SLR0655 PROTEIN"/>
    <property type="match status" value="1"/>
</dbReference>
<gene>
    <name evidence="2" type="ORF">PROFUN_09801</name>
</gene>
<keyword evidence="3" id="KW-1185">Reference proteome</keyword>
<dbReference type="InterPro" id="IPR007361">
    <property type="entry name" value="DUF427"/>
</dbReference>
<dbReference type="STRING" id="1890364.A0A2P6NGR5"/>
<dbReference type="InterPro" id="IPR038694">
    <property type="entry name" value="DUF427_sf"/>
</dbReference>
<evidence type="ECO:0000313" key="3">
    <source>
        <dbReference type="Proteomes" id="UP000241769"/>
    </source>
</evidence>
<evidence type="ECO:0000313" key="2">
    <source>
        <dbReference type="EMBL" id="PRP83122.1"/>
    </source>
</evidence>
<comment type="caution">
    <text evidence="2">The sequence shown here is derived from an EMBL/GenBank/DDBJ whole genome shotgun (WGS) entry which is preliminary data.</text>
</comment>
<feature type="domain" description="DUF427" evidence="1">
    <location>
        <begin position="107"/>
        <end position="199"/>
    </location>
</feature>
<dbReference type="PANTHER" id="PTHR43058:SF1">
    <property type="entry name" value="DUF427 DOMAIN-CONTAINING PROTEIN"/>
    <property type="match status" value="1"/>
</dbReference>
<name>A0A2P6NGR5_9EUKA</name>
<dbReference type="AlphaFoldDB" id="A0A2P6NGR5"/>